<protein>
    <recommendedName>
        <fullName evidence="1">LPP20 lipoprotein</fullName>
    </recommendedName>
</protein>
<reference evidence="3 4" key="1">
    <citation type="submission" date="2013-11" db="EMBL/GenBank/DDBJ databases">
        <title>Estimation of Helicobacter pylori bacteriophage ecology using H. pylori isolates.</title>
        <authorList>
            <person name="Uchiyama J."/>
            <person name="Takemura-Uchiyama I."/>
            <person name="Ujihara T."/>
            <person name="Matsuzaki S."/>
        </authorList>
    </citation>
    <scope>NUCLEOTIDE SEQUENCE [LARGE SCALE GENOMIC DNA]</scope>
    <source>
        <strain evidence="3 4">NY40</strain>
    </source>
</reference>
<organism evidence="3 4">
    <name type="scientific">Helicobacter pylori NY40</name>
    <dbReference type="NCBI Taxonomy" id="1426844"/>
    <lineage>
        <taxon>Bacteria</taxon>
        <taxon>Pseudomonadati</taxon>
        <taxon>Campylobacterota</taxon>
        <taxon>Epsilonproteobacteria</taxon>
        <taxon>Campylobacterales</taxon>
        <taxon>Helicobacteraceae</taxon>
        <taxon>Helicobacter</taxon>
    </lineage>
</organism>
<dbReference type="PIRSF" id="PIRSF011368">
    <property type="entry name" value="Lipo_LPP20"/>
    <property type="match status" value="1"/>
</dbReference>
<dbReference type="Proteomes" id="UP000031662">
    <property type="component" value="Chromosome"/>
</dbReference>
<keyword evidence="1" id="KW-0998">Cell outer membrane</keyword>
<dbReference type="InterPro" id="IPR024952">
    <property type="entry name" value="LPP20-like_dom"/>
</dbReference>
<evidence type="ECO:0000259" key="2">
    <source>
        <dbReference type="Pfam" id="PF02169"/>
    </source>
</evidence>
<keyword evidence="1" id="KW-0472">Membrane</keyword>
<dbReference type="PROSITE" id="PS51257">
    <property type="entry name" value="PROKAR_LIPOPROTEIN"/>
    <property type="match status" value="1"/>
</dbReference>
<feature type="domain" description="Lipoprotein LPP20-like" evidence="2">
    <location>
        <begin position="45"/>
        <end position="159"/>
    </location>
</feature>
<dbReference type="PRINTS" id="PR01019">
    <property type="entry name" value="LIPOLPP20"/>
</dbReference>
<keyword evidence="3" id="KW-0449">Lipoprotein</keyword>
<comment type="function">
    <text evidence="1">Could play a role in the pathogenesis of H.pylori by serving as an inflammatory mediator.</text>
</comment>
<evidence type="ECO:0000313" key="3">
    <source>
        <dbReference type="EMBL" id="BAO97448.1"/>
    </source>
</evidence>
<name>A0A060PT92_HELPX</name>
<dbReference type="RefSeq" id="WP_000795976.1">
    <property type="nucleotide sequence ID" value="NZ_AP014523.1"/>
</dbReference>
<gene>
    <name evidence="3" type="ORF">NY40_0428</name>
</gene>
<dbReference type="GO" id="GO:0009279">
    <property type="term" value="C:cell outer membrane"/>
    <property type="evidence" value="ECO:0007669"/>
    <property type="project" value="UniProtKB-UniRule"/>
</dbReference>
<proteinExistence type="predicted"/>
<dbReference type="HOGENOM" id="CLU_1560827_0_0_7"/>
<sequence>MKNQVKKILGMSVIATMVIVGCSHAPKSGISKSNKAYKEATKGAPDWVVGDLEKVAKYEKYSGVFLGRAEDLITNNDVDYSTNQATAKARANLAANLKSTLQKDLENEKTRTVDASGKRSISGTDTEKISQLVDKELIASKMLARYVGKDRVFVLVGLDKQIVDKVREELGMVKK</sequence>
<dbReference type="InterPro" id="IPR002217">
    <property type="entry name" value="Lipo_LPP20"/>
</dbReference>
<evidence type="ECO:0000313" key="4">
    <source>
        <dbReference type="Proteomes" id="UP000031662"/>
    </source>
</evidence>
<dbReference type="Gene3D" id="3.10.129.140">
    <property type="entry name" value="Helicobacter TNF-alpha-Inducing protein"/>
    <property type="match status" value="1"/>
</dbReference>
<dbReference type="Pfam" id="PF02169">
    <property type="entry name" value="LPP20"/>
    <property type="match status" value="1"/>
</dbReference>
<dbReference type="EMBL" id="AP014523">
    <property type="protein sequence ID" value="BAO97448.1"/>
    <property type="molecule type" value="Genomic_DNA"/>
</dbReference>
<accession>A0A060PT92</accession>
<dbReference type="AlphaFoldDB" id="A0A060PT92"/>
<evidence type="ECO:0000256" key="1">
    <source>
        <dbReference type="PIRNR" id="PIRNR011368"/>
    </source>
</evidence>